<evidence type="ECO:0000259" key="2">
    <source>
        <dbReference type="Pfam" id="PF23622"/>
    </source>
</evidence>
<gene>
    <name evidence="4" type="ORF">CTI12_AA488660</name>
</gene>
<dbReference type="EMBL" id="PKPP01009263">
    <property type="protein sequence ID" value="PWA48673.1"/>
    <property type="molecule type" value="Genomic_DNA"/>
</dbReference>
<evidence type="ECO:0000259" key="1">
    <source>
        <dbReference type="Pfam" id="PF00646"/>
    </source>
</evidence>
<evidence type="ECO:0000259" key="3">
    <source>
        <dbReference type="Pfam" id="PF24758"/>
    </source>
</evidence>
<reference evidence="4 5" key="1">
    <citation type="journal article" date="2018" name="Mol. Plant">
        <title>The genome of Artemisia annua provides insight into the evolution of Asteraceae family and artemisinin biosynthesis.</title>
        <authorList>
            <person name="Shen Q."/>
            <person name="Zhang L."/>
            <person name="Liao Z."/>
            <person name="Wang S."/>
            <person name="Yan T."/>
            <person name="Shi P."/>
            <person name="Liu M."/>
            <person name="Fu X."/>
            <person name="Pan Q."/>
            <person name="Wang Y."/>
            <person name="Lv Z."/>
            <person name="Lu X."/>
            <person name="Zhang F."/>
            <person name="Jiang W."/>
            <person name="Ma Y."/>
            <person name="Chen M."/>
            <person name="Hao X."/>
            <person name="Li L."/>
            <person name="Tang Y."/>
            <person name="Lv G."/>
            <person name="Zhou Y."/>
            <person name="Sun X."/>
            <person name="Brodelius P.E."/>
            <person name="Rose J.K.C."/>
            <person name="Tang K."/>
        </authorList>
    </citation>
    <scope>NUCLEOTIDE SEQUENCE [LARGE SCALE GENOMIC DNA]</scope>
    <source>
        <strain evidence="5">cv. Huhao1</strain>
        <tissue evidence="4">Leaf</tissue>
    </source>
</reference>
<name>A0A2U1LI46_ARTAN</name>
<dbReference type="PANTHER" id="PTHR31900:SF27">
    <property type="entry name" value="FBD DOMAIN-CONTAINING PROTEIN"/>
    <property type="match status" value="1"/>
</dbReference>
<accession>A0A2U1LI46</accession>
<evidence type="ECO:0000313" key="4">
    <source>
        <dbReference type="EMBL" id="PWA48673.1"/>
    </source>
</evidence>
<dbReference type="InterPro" id="IPR055357">
    <property type="entry name" value="LRR_At1g61320_AtMIF1"/>
</dbReference>
<dbReference type="Pfam" id="PF24758">
    <property type="entry name" value="LRR_At5g56370"/>
    <property type="match status" value="1"/>
</dbReference>
<sequence length="477" mass="55501">MRRFKQSRLQVDRVSNLPDRVIHSILSRLESTEEAVRTSVLSTRWRYMWTSIPSIDIDCSRQLLKPGKKFKKNKFKMFVYWVLLNKTLDLDSFRLCCSNYYNMSTLKRWIHAASIRKVKKLHLSFFPIPGEDDEAFELPHSLVTCASLEVLSLFLFRQPLVLPYSTKFRGLRVLELNSVEFYDEECVEAFLVMCPSLEDLSFIDCVIKLLFVLYISSSKLKSLRIDNRKMMDHEEVLVDGTVSKKKYDNEGFCNGLEISCPALVSFEYGGDIAENFDFKNLDSLRKAVIHPNPIKMRTYLGDIVAKLFVQASHLESLSINRDFVECEEYKMELDECFSASLPNLKTLELTTTINDCNMNVLIHILKCSPNLESLNLIIQEGILRKNPGYWEFDEAKRTRILTRHLKRVEFLEFNGEKEKLDVARILLEQGNALGEMVFSWRNKVKYREKSAETMNMVSKFIKASSFVKLITLLKDSR</sequence>
<keyword evidence="5" id="KW-1185">Reference proteome</keyword>
<dbReference type="InterPro" id="IPR001810">
    <property type="entry name" value="F-box_dom"/>
</dbReference>
<organism evidence="4 5">
    <name type="scientific">Artemisia annua</name>
    <name type="common">Sweet wormwood</name>
    <dbReference type="NCBI Taxonomy" id="35608"/>
    <lineage>
        <taxon>Eukaryota</taxon>
        <taxon>Viridiplantae</taxon>
        <taxon>Streptophyta</taxon>
        <taxon>Embryophyta</taxon>
        <taxon>Tracheophyta</taxon>
        <taxon>Spermatophyta</taxon>
        <taxon>Magnoliopsida</taxon>
        <taxon>eudicotyledons</taxon>
        <taxon>Gunneridae</taxon>
        <taxon>Pentapetalae</taxon>
        <taxon>asterids</taxon>
        <taxon>campanulids</taxon>
        <taxon>Asterales</taxon>
        <taxon>Asteraceae</taxon>
        <taxon>Asteroideae</taxon>
        <taxon>Anthemideae</taxon>
        <taxon>Artemisiinae</taxon>
        <taxon>Artemisia</taxon>
    </lineage>
</organism>
<dbReference type="Pfam" id="PF00646">
    <property type="entry name" value="F-box"/>
    <property type="match status" value="1"/>
</dbReference>
<evidence type="ECO:0000313" key="5">
    <source>
        <dbReference type="Proteomes" id="UP000245207"/>
    </source>
</evidence>
<proteinExistence type="predicted"/>
<dbReference type="SUPFAM" id="SSF52047">
    <property type="entry name" value="RNI-like"/>
    <property type="match status" value="1"/>
</dbReference>
<dbReference type="InterPro" id="IPR032675">
    <property type="entry name" value="LRR_dom_sf"/>
</dbReference>
<feature type="domain" description="At1g61320/AtMIF1 LRR" evidence="2">
    <location>
        <begin position="256"/>
        <end position="459"/>
    </location>
</feature>
<dbReference type="InterPro" id="IPR036047">
    <property type="entry name" value="F-box-like_dom_sf"/>
</dbReference>
<dbReference type="PANTHER" id="PTHR31900">
    <property type="entry name" value="F-BOX/RNI SUPERFAMILY PROTEIN-RELATED"/>
    <property type="match status" value="1"/>
</dbReference>
<protein>
    <submittedName>
        <fullName evidence="4">F-box domain, FBD domain, Leucine-rich repeat domain, L domain-like protein</fullName>
    </submittedName>
</protein>
<dbReference type="InterPro" id="IPR055411">
    <property type="entry name" value="LRR_FXL15/At3g58940/PEG3-like"/>
</dbReference>
<dbReference type="InterPro" id="IPR050232">
    <property type="entry name" value="FBL13/AtMIF1-like"/>
</dbReference>
<comment type="caution">
    <text evidence="4">The sequence shown here is derived from an EMBL/GenBank/DDBJ whole genome shotgun (WGS) entry which is preliminary data.</text>
</comment>
<dbReference type="AlphaFoldDB" id="A0A2U1LI46"/>
<dbReference type="Pfam" id="PF23622">
    <property type="entry name" value="LRR_At1g61320_AtMIF1"/>
    <property type="match status" value="1"/>
</dbReference>
<dbReference type="Proteomes" id="UP000245207">
    <property type="component" value="Unassembled WGS sequence"/>
</dbReference>
<dbReference type="STRING" id="35608.A0A2U1LI46"/>
<dbReference type="Gene3D" id="3.80.10.10">
    <property type="entry name" value="Ribonuclease Inhibitor"/>
    <property type="match status" value="1"/>
</dbReference>
<dbReference type="OrthoDB" id="594804at2759"/>
<feature type="domain" description="F-box/LRR-repeat protein 15/At3g58940/PEG3-like LRR" evidence="3">
    <location>
        <begin position="106"/>
        <end position="230"/>
    </location>
</feature>
<feature type="domain" description="F-box" evidence="1">
    <location>
        <begin position="15"/>
        <end position="52"/>
    </location>
</feature>
<dbReference type="SUPFAM" id="SSF81383">
    <property type="entry name" value="F-box domain"/>
    <property type="match status" value="1"/>
</dbReference>